<reference evidence="9" key="1">
    <citation type="journal article" date="2021" name="Syst. Appl. Microbiol.">
        <title>Roseomonas hellenica sp. nov., isolated from roots of wild-growing Alkanna tinctoria.</title>
        <authorList>
            <person name="Rat A."/>
            <person name="Naranjo H.D."/>
            <person name="Lebbe L."/>
            <person name="Cnockaert M."/>
            <person name="Krigas N."/>
            <person name="Grigoriadou K."/>
            <person name="Maloupa E."/>
            <person name="Willems A."/>
        </authorList>
    </citation>
    <scope>NUCLEOTIDE SEQUENCE [LARGE SCALE GENOMIC DNA]</scope>
    <source>
        <strain evidence="9">LMG 31523</strain>
    </source>
</reference>
<dbReference type="PANTHER" id="PTHR21016">
    <property type="entry name" value="BETA-AMYLOID BINDING PROTEIN-RELATED"/>
    <property type="match status" value="1"/>
</dbReference>
<evidence type="ECO:0000256" key="1">
    <source>
        <dbReference type="ARBA" id="ARBA00004141"/>
    </source>
</evidence>
<dbReference type="EMBL" id="JAAGBB010000003">
    <property type="protein sequence ID" value="MBR0663312.1"/>
    <property type="molecule type" value="Genomic_DNA"/>
</dbReference>
<feature type="transmembrane region" description="Helical" evidence="6">
    <location>
        <begin position="42"/>
        <end position="61"/>
    </location>
</feature>
<accession>A0ABS5ESP0</accession>
<evidence type="ECO:0000313" key="9">
    <source>
        <dbReference type="Proteomes" id="UP001196870"/>
    </source>
</evidence>
<organism evidence="8 9">
    <name type="scientific">Plastoroseomonas hellenica</name>
    <dbReference type="NCBI Taxonomy" id="2687306"/>
    <lineage>
        <taxon>Bacteria</taxon>
        <taxon>Pseudomonadati</taxon>
        <taxon>Pseudomonadota</taxon>
        <taxon>Alphaproteobacteria</taxon>
        <taxon>Acetobacterales</taxon>
        <taxon>Acetobacteraceae</taxon>
        <taxon>Plastoroseomonas</taxon>
    </lineage>
</organism>
<keyword evidence="2 6" id="KW-0812">Transmembrane</keyword>
<gene>
    <name evidence="8" type="ORF">GXW71_02980</name>
</gene>
<keyword evidence="4 6" id="KW-0472">Membrane</keyword>
<feature type="transmembrane region" description="Helical" evidence="6">
    <location>
        <begin position="73"/>
        <end position="99"/>
    </location>
</feature>
<evidence type="ECO:0000313" key="8">
    <source>
        <dbReference type="EMBL" id="MBR0663312.1"/>
    </source>
</evidence>
<feature type="region of interest" description="Disordered" evidence="5">
    <location>
        <begin position="1"/>
        <end position="24"/>
    </location>
</feature>
<keyword evidence="9" id="KW-1185">Reference proteome</keyword>
<keyword evidence="3 6" id="KW-1133">Transmembrane helix</keyword>
<dbReference type="RefSeq" id="WP_211850911.1">
    <property type="nucleotide sequence ID" value="NZ_JAAGBB010000003.1"/>
</dbReference>
<sequence>MSSVPNIPRPGQPPPQGSGAAPGPSNDALLMMRYDANKKSALIAYLFWFFLGYLGAHRFYLGRIGTGLMMLTLFAASVVFTVILIGLFGFVLLGFWWLVDAFLIPGQVQSENNKLIASL</sequence>
<dbReference type="InterPro" id="IPR007829">
    <property type="entry name" value="TM2"/>
</dbReference>
<evidence type="ECO:0000259" key="7">
    <source>
        <dbReference type="Pfam" id="PF05154"/>
    </source>
</evidence>
<dbReference type="Pfam" id="PF05154">
    <property type="entry name" value="TM2"/>
    <property type="match status" value="1"/>
</dbReference>
<evidence type="ECO:0000256" key="3">
    <source>
        <dbReference type="ARBA" id="ARBA00022989"/>
    </source>
</evidence>
<name>A0ABS5ESP0_9PROT</name>
<evidence type="ECO:0000256" key="5">
    <source>
        <dbReference type="SAM" id="MobiDB-lite"/>
    </source>
</evidence>
<comment type="caution">
    <text evidence="8">The sequence shown here is derived from an EMBL/GenBank/DDBJ whole genome shotgun (WGS) entry which is preliminary data.</text>
</comment>
<feature type="domain" description="TM2" evidence="7">
    <location>
        <begin position="37"/>
        <end position="88"/>
    </location>
</feature>
<protein>
    <submittedName>
        <fullName evidence="8">TM2 domain-containing protein</fullName>
    </submittedName>
</protein>
<dbReference type="Proteomes" id="UP001196870">
    <property type="component" value="Unassembled WGS sequence"/>
</dbReference>
<comment type="subcellular location">
    <subcellularLocation>
        <location evidence="1">Membrane</location>
        <topology evidence="1">Multi-pass membrane protein</topology>
    </subcellularLocation>
</comment>
<evidence type="ECO:0000256" key="6">
    <source>
        <dbReference type="SAM" id="Phobius"/>
    </source>
</evidence>
<proteinExistence type="predicted"/>
<feature type="compositionally biased region" description="Pro residues" evidence="5">
    <location>
        <begin position="7"/>
        <end position="16"/>
    </location>
</feature>
<dbReference type="PANTHER" id="PTHR21016:SF25">
    <property type="entry name" value="TM2 DOMAIN-CONTAINING PROTEIN DDB_G0277895-RELATED"/>
    <property type="match status" value="1"/>
</dbReference>
<dbReference type="InterPro" id="IPR050932">
    <property type="entry name" value="TM2D1-3-like"/>
</dbReference>
<evidence type="ECO:0000256" key="4">
    <source>
        <dbReference type="ARBA" id="ARBA00023136"/>
    </source>
</evidence>
<evidence type="ECO:0000256" key="2">
    <source>
        <dbReference type="ARBA" id="ARBA00022692"/>
    </source>
</evidence>